<evidence type="ECO:0000256" key="1">
    <source>
        <dbReference type="ARBA" id="ARBA00022900"/>
    </source>
</evidence>
<proteinExistence type="predicted"/>
<dbReference type="Gene3D" id="2.10.25.10">
    <property type="entry name" value="Laminin"/>
    <property type="match status" value="2"/>
</dbReference>
<evidence type="ECO:0000313" key="5">
    <source>
        <dbReference type="Proteomes" id="UP000298663"/>
    </source>
</evidence>
<evidence type="ECO:0000256" key="3">
    <source>
        <dbReference type="SAM" id="SignalP"/>
    </source>
</evidence>
<evidence type="ECO:0000256" key="2">
    <source>
        <dbReference type="ARBA" id="ARBA00023157"/>
    </source>
</evidence>
<feature type="signal peptide" evidence="3">
    <location>
        <begin position="1"/>
        <end position="16"/>
    </location>
</feature>
<keyword evidence="2" id="KW-1015">Disulfide bond</keyword>
<dbReference type="SUPFAM" id="SSF57567">
    <property type="entry name" value="Serine protease inhibitors"/>
    <property type="match status" value="2"/>
</dbReference>
<evidence type="ECO:0000313" key="4">
    <source>
        <dbReference type="EMBL" id="TKR89644.1"/>
    </source>
</evidence>
<feature type="chain" id="PRO_5020985390" description="TIL domain-containing protein" evidence="3">
    <location>
        <begin position="17"/>
        <end position="133"/>
    </location>
</feature>
<dbReference type="GO" id="GO:0004867">
    <property type="term" value="F:serine-type endopeptidase inhibitor activity"/>
    <property type="evidence" value="ECO:0007669"/>
    <property type="project" value="UniProtKB-KW"/>
</dbReference>
<comment type="caution">
    <text evidence="4">The sequence shown here is derived from an EMBL/GenBank/DDBJ whole genome shotgun (WGS) entry which is preliminary data.</text>
</comment>
<keyword evidence="1" id="KW-0722">Serine protease inhibitor</keyword>
<dbReference type="PANTHER" id="PTHR23259">
    <property type="entry name" value="RIDDLE"/>
    <property type="match status" value="1"/>
</dbReference>
<dbReference type="InterPro" id="IPR051368">
    <property type="entry name" value="SerProtInhib-TIL_Domain"/>
</dbReference>
<name>A0A4U5P219_STECR</name>
<sequence length="133" mass="14372">MKLVVILLALLVSLSAQKSTPNPCGFNEEMKGCGACDSTCEEDRMCTADCREPECGCLDGYKRNATNICIPSKDCPEHKCPDFEQWYPCGPCDGTCQNKTPICTMECKVNGACGCIPGYVRGHNAECEPADSC</sequence>
<accession>A0A4U5P219</accession>
<protein>
    <recommendedName>
        <fullName evidence="6">TIL domain-containing protein</fullName>
    </recommendedName>
</protein>
<dbReference type="Proteomes" id="UP000298663">
    <property type="component" value="Unassembled WGS sequence"/>
</dbReference>
<evidence type="ECO:0008006" key="6">
    <source>
        <dbReference type="Google" id="ProtNLM"/>
    </source>
</evidence>
<keyword evidence="5" id="KW-1185">Reference proteome</keyword>
<organism evidence="4 5">
    <name type="scientific">Steinernema carpocapsae</name>
    <name type="common">Entomopathogenic nematode</name>
    <dbReference type="NCBI Taxonomy" id="34508"/>
    <lineage>
        <taxon>Eukaryota</taxon>
        <taxon>Metazoa</taxon>
        <taxon>Ecdysozoa</taxon>
        <taxon>Nematoda</taxon>
        <taxon>Chromadorea</taxon>
        <taxon>Rhabditida</taxon>
        <taxon>Tylenchina</taxon>
        <taxon>Panagrolaimomorpha</taxon>
        <taxon>Strongyloidoidea</taxon>
        <taxon>Steinernematidae</taxon>
        <taxon>Steinernema</taxon>
    </lineage>
</organism>
<gene>
    <name evidence="4" type="ORF">L596_013713</name>
</gene>
<dbReference type="OrthoDB" id="5788972at2759"/>
<reference evidence="4 5" key="2">
    <citation type="journal article" date="2019" name="G3 (Bethesda)">
        <title>Hybrid Assembly of the Genome of the Entomopathogenic Nematode Steinernema carpocapsae Identifies the X-Chromosome.</title>
        <authorList>
            <person name="Serra L."/>
            <person name="Macchietto M."/>
            <person name="Macias-Munoz A."/>
            <person name="McGill C.J."/>
            <person name="Rodriguez I.M."/>
            <person name="Rodriguez B."/>
            <person name="Murad R."/>
            <person name="Mortazavi A."/>
        </authorList>
    </citation>
    <scope>NUCLEOTIDE SEQUENCE [LARGE SCALE GENOMIC DNA]</scope>
    <source>
        <strain evidence="4 5">ALL</strain>
    </source>
</reference>
<dbReference type="AlphaFoldDB" id="A0A4U5P219"/>
<reference evidence="4 5" key="1">
    <citation type="journal article" date="2015" name="Genome Biol.">
        <title>Comparative genomics of Steinernema reveals deeply conserved gene regulatory networks.</title>
        <authorList>
            <person name="Dillman A.R."/>
            <person name="Macchietto M."/>
            <person name="Porter C.F."/>
            <person name="Rogers A."/>
            <person name="Williams B."/>
            <person name="Antoshechkin I."/>
            <person name="Lee M.M."/>
            <person name="Goodwin Z."/>
            <person name="Lu X."/>
            <person name="Lewis E.E."/>
            <person name="Goodrich-Blair H."/>
            <person name="Stock S.P."/>
            <person name="Adams B.J."/>
            <person name="Sternberg P.W."/>
            <person name="Mortazavi A."/>
        </authorList>
    </citation>
    <scope>NUCLEOTIDE SEQUENCE [LARGE SCALE GENOMIC DNA]</scope>
    <source>
        <strain evidence="4 5">ALL</strain>
    </source>
</reference>
<keyword evidence="1" id="KW-0646">Protease inhibitor</keyword>
<dbReference type="EMBL" id="AZBU02000003">
    <property type="protein sequence ID" value="TKR89644.1"/>
    <property type="molecule type" value="Genomic_DNA"/>
</dbReference>
<dbReference type="InterPro" id="IPR036084">
    <property type="entry name" value="Ser_inhib-like_sf"/>
</dbReference>
<dbReference type="PANTHER" id="PTHR23259:SF73">
    <property type="entry name" value="TIL DOMAIN-CONTAINING PROTEIN"/>
    <property type="match status" value="1"/>
</dbReference>
<keyword evidence="3" id="KW-0732">Signal</keyword>